<dbReference type="InterPro" id="IPR003439">
    <property type="entry name" value="ABC_transporter-like_ATP-bd"/>
</dbReference>
<name>A0AAC9WK05_9STAP</name>
<evidence type="ECO:0000313" key="14">
    <source>
        <dbReference type="Proteomes" id="UP000242864"/>
    </source>
</evidence>
<feature type="transmembrane region" description="Helical" evidence="10">
    <location>
        <begin position="248"/>
        <end position="268"/>
    </location>
</feature>
<dbReference type="PANTHER" id="PTHR43394:SF1">
    <property type="entry name" value="ATP-BINDING CASSETTE SUB-FAMILY B MEMBER 10, MITOCHONDRIAL"/>
    <property type="match status" value="1"/>
</dbReference>
<dbReference type="PANTHER" id="PTHR43394">
    <property type="entry name" value="ATP-DEPENDENT PERMEASE MDL1, MITOCHONDRIAL"/>
    <property type="match status" value="1"/>
</dbReference>
<dbReference type="AlphaFoldDB" id="A0AAC9WK05"/>
<keyword evidence="5" id="KW-0547">Nucleotide-binding</keyword>
<dbReference type="GO" id="GO:0005886">
    <property type="term" value="C:plasma membrane"/>
    <property type="evidence" value="ECO:0007669"/>
    <property type="project" value="UniProtKB-SubCell"/>
</dbReference>
<dbReference type="PROSITE" id="PS00211">
    <property type="entry name" value="ABC_TRANSPORTER_1"/>
    <property type="match status" value="1"/>
</dbReference>
<protein>
    <submittedName>
        <fullName evidence="13">Multidrug ABC transporter permease/ATP-binding protein</fullName>
    </submittedName>
</protein>
<evidence type="ECO:0000259" key="11">
    <source>
        <dbReference type="PROSITE" id="PS50893"/>
    </source>
</evidence>
<evidence type="ECO:0000259" key="12">
    <source>
        <dbReference type="PROSITE" id="PS50929"/>
    </source>
</evidence>
<dbReference type="Gene3D" id="1.20.1560.10">
    <property type="entry name" value="ABC transporter type 1, transmembrane domain"/>
    <property type="match status" value="1"/>
</dbReference>
<evidence type="ECO:0000256" key="2">
    <source>
        <dbReference type="ARBA" id="ARBA00022448"/>
    </source>
</evidence>
<keyword evidence="8 10" id="KW-0472">Membrane</keyword>
<evidence type="ECO:0000313" key="13">
    <source>
        <dbReference type="EMBL" id="ARJ51975.1"/>
    </source>
</evidence>
<keyword evidence="14" id="KW-1185">Reference proteome</keyword>
<dbReference type="InterPro" id="IPR017871">
    <property type="entry name" value="ABC_transporter-like_CS"/>
</dbReference>
<dbReference type="FunFam" id="3.40.50.300:FF:000221">
    <property type="entry name" value="Multidrug ABC transporter ATP-binding protein"/>
    <property type="match status" value="1"/>
</dbReference>
<feature type="domain" description="ABC transmembrane type-1" evidence="12">
    <location>
        <begin position="19"/>
        <end position="303"/>
    </location>
</feature>
<keyword evidence="6" id="KW-0067">ATP-binding</keyword>
<feature type="transmembrane region" description="Helical" evidence="10">
    <location>
        <begin position="133"/>
        <end position="154"/>
    </location>
</feature>
<accession>A0AAC9WK05</accession>
<keyword evidence="2" id="KW-0813">Transport</keyword>
<dbReference type="Pfam" id="PF00005">
    <property type="entry name" value="ABC_tran"/>
    <property type="match status" value="1"/>
</dbReference>
<keyword evidence="4 10" id="KW-0812">Transmembrane</keyword>
<evidence type="ECO:0000256" key="8">
    <source>
        <dbReference type="ARBA" id="ARBA00023136"/>
    </source>
</evidence>
<dbReference type="InterPro" id="IPR027417">
    <property type="entry name" value="P-loop_NTPase"/>
</dbReference>
<dbReference type="SUPFAM" id="SSF90123">
    <property type="entry name" value="ABC transporter transmembrane region"/>
    <property type="match status" value="1"/>
</dbReference>
<dbReference type="PROSITE" id="PS50929">
    <property type="entry name" value="ABC_TM1F"/>
    <property type="match status" value="1"/>
</dbReference>
<feature type="transmembrane region" description="Helical" evidence="10">
    <location>
        <begin position="280"/>
        <end position="301"/>
    </location>
</feature>
<dbReference type="EMBL" id="CP020773">
    <property type="protein sequence ID" value="ARJ51975.1"/>
    <property type="molecule type" value="Genomic_DNA"/>
</dbReference>
<dbReference type="InterPro" id="IPR011527">
    <property type="entry name" value="ABC1_TM_dom"/>
</dbReference>
<dbReference type="GO" id="GO:0005524">
    <property type="term" value="F:ATP binding"/>
    <property type="evidence" value="ECO:0007669"/>
    <property type="project" value="UniProtKB-KW"/>
</dbReference>
<dbReference type="GO" id="GO:0015421">
    <property type="term" value="F:ABC-type oligopeptide transporter activity"/>
    <property type="evidence" value="ECO:0007669"/>
    <property type="project" value="TreeGrafter"/>
</dbReference>
<evidence type="ECO:0000256" key="9">
    <source>
        <dbReference type="ARBA" id="ARBA00025074"/>
    </source>
</evidence>
<proteinExistence type="predicted"/>
<feature type="transmembrane region" description="Helical" evidence="10">
    <location>
        <begin position="160"/>
        <end position="178"/>
    </location>
</feature>
<evidence type="ECO:0000256" key="6">
    <source>
        <dbReference type="ARBA" id="ARBA00022840"/>
    </source>
</evidence>
<keyword evidence="3" id="KW-1003">Cell membrane</keyword>
<reference evidence="13 14" key="1">
    <citation type="submission" date="2017-04" db="EMBL/GenBank/DDBJ databases">
        <authorList>
            <person name="Veseli I.A."/>
            <person name="Tang C."/>
            <person name="Pombert J.-F."/>
        </authorList>
    </citation>
    <scope>NUCLEOTIDE SEQUENCE [LARGE SCALE GENOMIC DNA]</scope>
    <source>
        <strain evidence="13 14">ATCC 700373</strain>
    </source>
</reference>
<organism evidence="13 14">
    <name type="scientific">Staphylococcus lutrae</name>
    <dbReference type="NCBI Taxonomy" id="155085"/>
    <lineage>
        <taxon>Bacteria</taxon>
        <taxon>Bacillati</taxon>
        <taxon>Bacillota</taxon>
        <taxon>Bacilli</taxon>
        <taxon>Bacillales</taxon>
        <taxon>Staphylococcaceae</taxon>
        <taxon>Staphylococcus</taxon>
    </lineage>
</organism>
<dbReference type="Pfam" id="PF00664">
    <property type="entry name" value="ABC_membrane"/>
    <property type="match status" value="1"/>
</dbReference>
<comment type="subcellular location">
    <subcellularLocation>
        <location evidence="1">Cell membrane</location>
        <topology evidence="1">Multi-pass membrane protein</topology>
    </subcellularLocation>
</comment>
<evidence type="ECO:0000256" key="4">
    <source>
        <dbReference type="ARBA" id="ARBA00022692"/>
    </source>
</evidence>
<evidence type="ECO:0000256" key="7">
    <source>
        <dbReference type="ARBA" id="ARBA00022989"/>
    </source>
</evidence>
<dbReference type="GO" id="GO:0016887">
    <property type="term" value="F:ATP hydrolysis activity"/>
    <property type="evidence" value="ECO:0007669"/>
    <property type="project" value="InterPro"/>
</dbReference>
<feature type="transmembrane region" description="Helical" evidence="10">
    <location>
        <begin position="56"/>
        <end position="77"/>
    </location>
</feature>
<dbReference type="FunFam" id="1.20.1560.10:FF:000011">
    <property type="entry name" value="Multidrug ABC transporter ATP-binding protein"/>
    <property type="match status" value="1"/>
</dbReference>
<evidence type="ECO:0000256" key="5">
    <source>
        <dbReference type="ARBA" id="ARBA00022741"/>
    </source>
</evidence>
<dbReference type="KEGG" id="slz:B5P37_04280"/>
<dbReference type="PROSITE" id="PS50893">
    <property type="entry name" value="ABC_TRANSPORTER_2"/>
    <property type="match status" value="1"/>
</dbReference>
<dbReference type="Proteomes" id="UP000242864">
    <property type="component" value="Chromosome"/>
</dbReference>
<dbReference type="SUPFAM" id="SSF52540">
    <property type="entry name" value="P-loop containing nucleoside triphosphate hydrolases"/>
    <property type="match status" value="1"/>
</dbReference>
<evidence type="ECO:0000256" key="3">
    <source>
        <dbReference type="ARBA" id="ARBA00022475"/>
    </source>
</evidence>
<feature type="domain" description="ABC transporter" evidence="11">
    <location>
        <begin position="337"/>
        <end position="571"/>
    </location>
</feature>
<sequence>MKVFKQLGWFLKEEKWRYITALIALLIAASSSLVPPQMIGFVIDRITTKTLTPQNLTLYLLTIFLIGICVYGLRYFLRIRFFGASAKLGRILRERLYYKYTQMSPSFYQQYRTGDLMAHATNDIRAVQNTAGIGVLTISEALITGGMTLFMMFITISPKLTLIAMIPLPFLVILTSHYGRLLHKGFKDAQAAFSQLNDKTQESIAGVKVTKSFGYEAADEEDFRQLSDRVVAKNLVVSKIDALFDPTIELVIGASYLLSVIFGAYMVIDGSMTLGQLITFTTYLGMLVWPLLALGFFFNIVQRGAASYDRIQALERVPNDIVLKPKLSEAPTGDITFDLETFQFKDATVNHLREIHFTVRQGSTIGIVGHTGAGKSLLIRLLLREFDTRRPEDIQYGHQPIRDYPIEKYRAQFGYVPQEHFLFSSTIRGNIAFSQPDISDDAVYHASAMSHIHQDILSLPAAYDTVVGERGVSLSGGQKQRISIARALLMNPEVLILDDALSAVDAETETAILNNLKKERQGKTNIITAHRMSAVMHADLIIVMRDGTVIEQGTHEELLQNEGWYADTFQAQAMQNRLTQDLESEVGGGDSNEGTSK</sequence>
<comment type="function">
    <text evidence="9">May be involved in multidrug export. Transmembrane domains (TMD) form a pore in the cell membrane and the ATP-binding domain (NBD) is responsible for energy generation.</text>
</comment>
<dbReference type="Gene3D" id="3.40.50.300">
    <property type="entry name" value="P-loop containing nucleotide triphosphate hydrolases"/>
    <property type="match status" value="1"/>
</dbReference>
<dbReference type="InterPro" id="IPR036640">
    <property type="entry name" value="ABC1_TM_sf"/>
</dbReference>
<dbReference type="RefSeq" id="WP_085238413.1">
    <property type="nucleotide sequence ID" value="NZ_CP020773.1"/>
</dbReference>
<evidence type="ECO:0000256" key="10">
    <source>
        <dbReference type="SAM" id="Phobius"/>
    </source>
</evidence>
<dbReference type="SMART" id="SM00382">
    <property type="entry name" value="AAA"/>
    <property type="match status" value="1"/>
</dbReference>
<keyword evidence="7 10" id="KW-1133">Transmembrane helix</keyword>
<dbReference type="InterPro" id="IPR003593">
    <property type="entry name" value="AAA+_ATPase"/>
</dbReference>
<dbReference type="InterPro" id="IPR039421">
    <property type="entry name" value="Type_1_exporter"/>
</dbReference>
<dbReference type="CDD" id="cd18541">
    <property type="entry name" value="ABC_6TM_TmrB_like"/>
    <property type="match status" value="1"/>
</dbReference>
<gene>
    <name evidence="13" type="ORF">B5P37_04280</name>
</gene>
<evidence type="ECO:0000256" key="1">
    <source>
        <dbReference type="ARBA" id="ARBA00004651"/>
    </source>
</evidence>